<organism evidence="1 2">
    <name type="scientific">Richelia intracellularis HH01</name>
    <dbReference type="NCBI Taxonomy" id="1165094"/>
    <lineage>
        <taxon>Bacteria</taxon>
        <taxon>Bacillati</taxon>
        <taxon>Cyanobacteriota</taxon>
        <taxon>Cyanophyceae</taxon>
        <taxon>Nostocales</taxon>
        <taxon>Nostocaceae</taxon>
        <taxon>Richelia</taxon>
    </lineage>
</organism>
<name>M1WZ76_9NOST</name>
<sequence>MVLSKIRPSKEQISLQKYCQTWVWTYELISIALLARI</sequence>
<dbReference type="AlphaFoldDB" id="M1WZ76"/>
<evidence type="ECO:0000313" key="2">
    <source>
        <dbReference type="Proteomes" id="UP000053051"/>
    </source>
</evidence>
<evidence type="ECO:0000313" key="1">
    <source>
        <dbReference type="EMBL" id="CCH66563.1"/>
    </source>
</evidence>
<protein>
    <submittedName>
        <fullName evidence="1">Uncharacterized protein</fullName>
    </submittedName>
</protein>
<accession>M1WZ76</accession>
<reference evidence="2" key="2">
    <citation type="submission" date="2016-01" db="EMBL/GenBank/DDBJ databases">
        <title>Diatom-associated endosymboitic cyanobacterium lacks core nitrogen metabolism enzymes.</title>
        <authorList>
            <person name="Hilton J.A."/>
            <person name="Foster R.A."/>
            <person name="Tripp H.J."/>
            <person name="Carter B.J."/>
            <person name="Zehr J.P."/>
            <person name="Villareal T.A."/>
        </authorList>
    </citation>
    <scope>NUCLEOTIDE SEQUENCE [LARGE SCALE GENOMIC DNA]</scope>
    <source>
        <strain evidence="2">HH01</strain>
    </source>
</reference>
<keyword evidence="2" id="KW-1185">Reference proteome</keyword>
<comment type="caution">
    <text evidence="1">The sequence shown here is derived from an EMBL/GenBank/DDBJ whole genome shotgun (WGS) entry which is preliminary data.</text>
</comment>
<gene>
    <name evidence="1" type="ORF">RINTHH_4080</name>
</gene>
<proteinExistence type="predicted"/>
<reference evidence="1 2" key="1">
    <citation type="submission" date="2012-05" db="EMBL/GenBank/DDBJ databases">
        <authorList>
            <person name="Hilton J."/>
        </authorList>
    </citation>
    <scope>NUCLEOTIDE SEQUENCE [LARGE SCALE GENOMIC DNA]</scope>
    <source>
        <strain evidence="1 2">HH01</strain>
    </source>
</reference>
<dbReference type="EMBL" id="CAIY01000025">
    <property type="protein sequence ID" value="CCH66563.1"/>
    <property type="molecule type" value="Genomic_DNA"/>
</dbReference>
<dbReference type="Proteomes" id="UP000053051">
    <property type="component" value="Unassembled WGS sequence"/>
</dbReference>